<protein>
    <recommendedName>
        <fullName evidence="1">AMP-dependent synthetase/ligase domain-containing protein</fullName>
    </recommendedName>
</protein>
<dbReference type="PANTHER" id="PTHR43767">
    <property type="entry name" value="LONG-CHAIN-FATTY-ACID--COA LIGASE"/>
    <property type="match status" value="1"/>
</dbReference>
<dbReference type="SUPFAM" id="SSF56801">
    <property type="entry name" value="Acetyl-CoA synthetase-like"/>
    <property type="match status" value="1"/>
</dbReference>
<sequence length="362" mass="38414">VAAFLADLARSQPGALAVAVSDGRNPDGTARYAELSALELHRRSDRIAHALVGIGIGPGVRTVLMVEPSLDFFSLTFAMLKVGAIPVMVDPGMGIKNLGECLGEAEPEAFIGIPKAHAARIAFGWAKQTLRTNVTVGRRLFWGGHTLSKLEAQGSADPFPILQPDPEQTAAILFTSGSTGVPKGVVTPFRVFAAQVKALRDVYGIQQGERDLATFPLFALFGPALGMASVVPDMDASRPAQADPQRLFEAFQDYTCTNLFASPALIDKLGRYCTDQGLELTSLRRAISAGAPASSPALERFQGCLPEGVDVLISYGATESLPVAMLGSREILRETRQLTDRGGGVCVGRPSTGIHVRIVPIH</sequence>
<dbReference type="AlphaFoldDB" id="A0A381PZK6"/>
<reference evidence="2" key="1">
    <citation type="submission" date="2018-05" db="EMBL/GenBank/DDBJ databases">
        <authorList>
            <person name="Lanie J.A."/>
            <person name="Ng W.-L."/>
            <person name="Kazmierczak K.M."/>
            <person name="Andrzejewski T.M."/>
            <person name="Davidsen T.M."/>
            <person name="Wayne K.J."/>
            <person name="Tettelin H."/>
            <person name="Glass J.I."/>
            <person name="Rusch D."/>
            <person name="Podicherti R."/>
            <person name="Tsui H.-C.T."/>
            <person name="Winkler M.E."/>
        </authorList>
    </citation>
    <scope>NUCLEOTIDE SEQUENCE</scope>
</reference>
<dbReference type="EMBL" id="UINC01001121">
    <property type="protein sequence ID" value="SUZ71439.1"/>
    <property type="molecule type" value="Genomic_DNA"/>
</dbReference>
<dbReference type="InterPro" id="IPR050237">
    <property type="entry name" value="ATP-dep_AMP-bd_enzyme"/>
</dbReference>
<dbReference type="InterPro" id="IPR042099">
    <property type="entry name" value="ANL_N_sf"/>
</dbReference>
<proteinExistence type="predicted"/>
<organism evidence="2">
    <name type="scientific">marine metagenome</name>
    <dbReference type="NCBI Taxonomy" id="408172"/>
    <lineage>
        <taxon>unclassified sequences</taxon>
        <taxon>metagenomes</taxon>
        <taxon>ecological metagenomes</taxon>
    </lineage>
</organism>
<dbReference type="InterPro" id="IPR020845">
    <property type="entry name" value="AMP-binding_CS"/>
</dbReference>
<feature type="domain" description="AMP-dependent synthetase/ligase" evidence="1">
    <location>
        <begin position="12"/>
        <end position="359"/>
    </location>
</feature>
<evidence type="ECO:0000259" key="1">
    <source>
        <dbReference type="Pfam" id="PF00501"/>
    </source>
</evidence>
<feature type="non-terminal residue" evidence="2">
    <location>
        <position position="362"/>
    </location>
</feature>
<dbReference type="PROSITE" id="PS00455">
    <property type="entry name" value="AMP_BINDING"/>
    <property type="match status" value="1"/>
</dbReference>
<feature type="non-terminal residue" evidence="2">
    <location>
        <position position="1"/>
    </location>
</feature>
<name>A0A381PZK6_9ZZZZ</name>
<evidence type="ECO:0000313" key="2">
    <source>
        <dbReference type="EMBL" id="SUZ71439.1"/>
    </source>
</evidence>
<dbReference type="Gene3D" id="3.40.50.12780">
    <property type="entry name" value="N-terminal domain of ligase-like"/>
    <property type="match status" value="1"/>
</dbReference>
<accession>A0A381PZK6</accession>
<dbReference type="PANTHER" id="PTHR43767:SF1">
    <property type="entry name" value="NONRIBOSOMAL PEPTIDE SYNTHASE PES1 (EUROFUNG)-RELATED"/>
    <property type="match status" value="1"/>
</dbReference>
<dbReference type="Pfam" id="PF00501">
    <property type="entry name" value="AMP-binding"/>
    <property type="match status" value="1"/>
</dbReference>
<dbReference type="InterPro" id="IPR000873">
    <property type="entry name" value="AMP-dep_synth/lig_dom"/>
</dbReference>
<gene>
    <name evidence="2" type="ORF">METZ01_LOCUS24293</name>
</gene>